<dbReference type="RefSeq" id="WP_343959526.1">
    <property type="nucleotide sequence ID" value="NZ_BAAAMN010000052.1"/>
</dbReference>
<evidence type="ECO:0000256" key="1">
    <source>
        <dbReference type="SAM" id="MobiDB-lite"/>
    </source>
</evidence>
<dbReference type="InterPro" id="IPR052935">
    <property type="entry name" value="Mg2+_PAP"/>
</dbReference>
<organism evidence="3 4">
    <name type="scientific">Yaniella flava</name>
    <dbReference type="NCBI Taxonomy" id="287930"/>
    <lineage>
        <taxon>Bacteria</taxon>
        <taxon>Bacillati</taxon>
        <taxon>Actinomycetota</taxon>
        <taxon>Actinomycetes</taxon>
        <taxon>Micrococcales</taxon>
        <taxon>Micrococcaceae</taxon>
        <taxon>Yaniella</taxon>
    </lineage>
</organism>
<reference evidence="4" key="1">
    <citation type="journal article" date="2019" name="Int. J. Syst. Evol. Microbiol.">
        <title>The Global Catalogue of Microorganisms (GCM) 10K type strain sequencing project: providing services to taxonomists for standard genome sequencing and annotation.</title>
        <authorList>
            <consortium name="The Broad Institute Genomics Platform"/>
            <consortium name="The Broad Institute Genome Sequencing Center for Infectious Disease"/>
            <person name="Wu L."/>
            <person name="Ma J."/>
        </authorList>
    </citation>
    <scope>NUCLEOTIDE SEQUENCE [LARGE SCALE GENOMIC DNA]</scope>
    <source>
        <strain evidence="4">JCM 13595</strain>
    </source>
</reference>
<comment type="caution">
    <text evidence="3">The sequence shown here is derived from an EMBL/GenBank/DDBJ whole genome shotgun (WGS) entry which is preliminary data.</text>
</comment>
<feature type="domain" description="Phosphatidate phosphatase APP1 catalytic" evidence="2">
    <location>
        <begin position="168"/>
        <end position="318"/>
    </location>
</feature>
<evidence type="ECO:0000313" key="3">
    <source>
        <dbReference type="EMBL" id="GAA2044257.1"/>
    </source>
</evidence>
<dbReference type="InterPro" id="IPR019236">
    <property type="entry name" value="APP1_cat"/>
</dbReference>
<accession>A0ABP5GGQ0</accession>
<gene>
    <name evidence="3" type="ORF">GCM10009720_26440</name>
</gene>
<dbReference type="Pfam" id="PF09949">
    <property type="entry name" value="APP1_cat"/>
    <property type="match status" value="1"/>
</dbReference>
<dbReference type="EMBL" id="BAAAMN010000052">
    <property type="protein sequence ID" value="GAA2044257.1"/>
    <property type="molecule type" value="Genomic_DNA"/>
</dbReference>
<keyword evidence="4" id="KW-1185">Reference proteome</keyword>
<sequence length="404" mass="45294">MARRRKSYRFPSIPRRKPAAGSDASPPEQLATLGYYSFQKRRRQRARRRGDTPRILSFTGYGSRRWVQVFSRVLLSKPEWSEAEYVTQILRDGVRGWQNFVSPPIAYAPVVIEVNGERHRVRADRNGVVDARVETELTPGWATVTLHVEGAESSSQDVLIIDDTATNAIICDVDDTVWVTALPRPLTAAWNSFLLDEHARRPVAGMPVMLNRLAEKDAGTPVFYVSTGPWNVAHTLTRFMTRHLFPLGPMLLTSWGPTEDRWFRSGLAHKVNALARLADDFPQLTWTLIGDDGQHDPEIYTHFAHHHPGQVDAIAIRQLSAAEALLAGGRAEETQRATPGISWAYGPDGAALSFQLENSGILPPREHPPLAWPQSVTAEEQLTVAELRADYPQFTQDIPHHTQE</sequence>
<evidence type="ECO:0000259" key="2">
    <source>
        <dbReference type="Pfam" id="PF09949"/>
    </source>
</evidence>
<name>A0ABP5GGQ0_9MICC</name>
<dbReference type="Proteomes" id="UP001501461">
    <property type="component" value="Unassembled WGS sequence"/>
</dbReference>
<dbReference type="PANTHER" id="PTHR28208:SF3">
    <property type="entry name" value="PHOSPHATIDATE PHOSPHATASE APP1"/>
    <property type="match status" value="1"/>
</dbReference>
<dbReference type="PANTHER" id="PTHR28208">
    <property type="entry name" value="PHOSPHATIDATE PHOSPHATASE APP1"/>
    <property type="match status" value="1"/>
</dbReference>
<proteinExistence type="predicted"/>
<protein>
    <submittedName>
        <fullName evidence="3">App1 family protein</fullName>
    </submittedName>
</protein>
<feature type="compositionally biased region" description="Basic residues" evidence="1">
    <location>
        <begin position="1"/>
        <end position="18"/>
    </location>
</feature>
<feature type="region of interest" description="Disordered" evidence="1">
    <location>
        <begin position="1"/>
        <end position="28"/>
    </location>
</feature>
<evidence type="ECO:0000313" key="4">
    <source>
        <dbReference type="Proteomes" id="UP001501461"/>
    </source>
</evidence>